<keyword evidence="2" id="KW-1185">Reference proteome</keyword>
<evidence type="ECO:0000313" key="2">
    <source>
        <dbReference type="Proteomes" id="UP000515123"/>
    </source>
</evidence>
<dbReference type="SMART" id="SM00256">
    <property type="entry name" value="FBOX"/>
    <property type="match status" value="1"/>
</dbReference>
<dbReference type="PANTHER" id="PTHR47722">
    <property type="entry name" value="EXPRESSED PROTEIN"/>
    <property type="match status" value="1"/>
</dbReference>
<feature type="domain" description="F-box" evidence="1">
    <location>
        <begin position="48"/>
        <end position="94"/>
    </location>
</feature>
<dbReference type="Gene3D" id="1.20.1280.50">
    <property type="match status" value="1"/>
</dbReference>
<accession>A0A6P5G8K9</accession>
<protein>
    <submittedName>
        <fullName evidence="3 4">F-box protein At5g39250 isoform X1</fullName>
    </submittedName>
</protein>
<dbReference type="OrthoDB" id="192402at2759"/>
<proteinExistence type="predicted"/>
<sequence length="299" mass="34364">MKGDERTVEKEEVEEEIGENLTRACYFRSSQGYLDHFIFTFDFFRGKPSMSNWLYGEVLKAVFPHLDGKDLVSCMLVCRQWRDIAREDYFWKCICAKRWPSVCRKPPPALSYFNLFATFSKPHRCQTLPPPMLSFDDLVFYIDLWLEERVILSEAVAGPALRLGIKNPPHGIPDVLKTHLDGPDCKLLMQVEPRLTDVLGQSVTVSVLVARKDTNKMACIVNKSLFDYVDSTAGRALAYDYLTFSPRYPFIADIRAWVSLLFLAKGNSVIEVFGIEIDFCDAAQSEMEVLWLLDMLDWK</sequence>
<dbReference type="InterPro" id="IPR044207">
    <property type="entry name" value="At5g39250-like"/>
</dbReference>
<dbReference type="Pfam" id="PF12937">
    <property type="entry name" value="F-box-like"/>
    <property type="match status" value="1"/>
</dbReference>
<evidence type="ECO:0000313" key="4">
    <source>
        <dbReference type="RefSeq" id="XP_020104946.1"/>
    </source>
</evidence>
<dbReference type="PROSITE" id="PS50181">
    <property type="entry name" value="FBOX"/>
    <property type="match status" value="1"/>
</dbReference>
<dbReference type="PANTHER" id="PTHR47722:SF1">
    <property type="entry name" value="F-BOX DOMAIN CONTAINING PROTEIN, EXPRESSED"/>
    <property type="match status" value="1"/>
</dbReference>
<dbReference type="RefSeq" id="XP_020104945.1">
    <property type="nucleotide sequence ID" value="XM_020249356.1"/>
</dbReference>
<reference evidence="3 4" key="2">
    <citation type="submission" date="2025-04" db="UniProtKB">
        <authorList>
            <consortium name="RefSeq"/>
        </authorList>
    </citation>
    <scope>IDENTIFICATION</scope>
    <source>
        <tissue evidence="3 4">Leaf</tissue>
    </source>
</reference>
<dbReference type="Proteomes" id="UP000515123">
    <property type="component" value="Linkage group 15"/>
</dbReference>
<dbReference type="SUPFAM" id="SSF81383">
    <property type="entry name" value="F-box domain"/>
    <property type="match status" value="1"/>
</dbReference>
<dbReference type="RefSeq" id="XP_020104946.1">
    <property type="nucleotide sequence ID" value="XM_020249357.1"/>
</dbReference>
<dbReference type="AlphaFoldDB" id="A0A6P5G8K9"/>
<organism evidence="4">
    <name type="scientific">Ananas comosus</name>
    <name type="common">Pineapple</name>
    <name type="synonym">Ananas ananas</name>
    <dbReference type="NCBI Taxonomy" id="4615"/>
    <lineage>
        <taxon>Eukaryota</taxon>
        <taxon>Viridiplantae</taxon>
        <taxon>Streptophyta</taxon>
        <taxon>Embryophyta</taxon>
        <taxon>Tracheophyta</taxon>
        <taxon>Spermatophyta</taxon>
        <taxon>Magnoliopsida</taxon>
        <taxon>Liliopsida</taxon>
        <taxon>Poales</taxon>
        <taxon>Bromeliaceae</taxon>
        <taxon>Bromelioideae</taxon>
        <taxon>Ananas</taxon>
    </lineage>
</organism>
<dbReference type="InterPro" id="IPR001810">
    <property type="entry name" value="F-box_dom"/>
</dbReference>
<gene>
    <name evidence="3 4" type="primary">LOC109721650</name>
</gene>
<name>A0A6P5G8K9_ANACO</name>
<evidence type="ECO:0000313" key="3">
    <source>
        <dbReference type="RefSeq" id="XP_020104945.1"/>
    </source>
</evidence>
<reference evidence="2" key="1">
    <citation type="journal article" date="2015" name="Nat. Genet.">
        <title>The pineapple genome and the evolution of CAM photosynthesis.</title>
        <authorList>
            <person name="Ming R."/>
            <person name="VanBuren R."/>
            <person name="Wai C.M."/>
            <person name="Tang H."/>
            <person name="Schatz M.C."/>
            <person name="Bowers J.E."/>
            <person name="Lyons E."/>
            <person name="Wang M.L."/>
            <person name="Chen J."/>
            <person name="Biggers E."/>
            <person name="Zhang J."/>
            <person name="Huang L."/>
            <person name="Zhang L."/>
            <person name="Miao W."/>
            <person name="Zhang J."/>
            <person name="Ye Z."/>
            <person name="Miao C."/>
            <person name="Lin Z."/>
            <person name="Wang H."/>
            <person name="Zhou H."/>
            <person name="Yim W.C."/>
            <person name="Priest H.D."/>
            <person name="Zheng C."/>
            <person name="Woodhouse M."/>
            <person name="Edger P.P."/>
            <person name="Guyot R."/>
            <person name="Guo H.B."/>
            <person name="Guo H."/>
            <person name="Zheng G."/>
            <person name="Singh R."/>
            <person name="Sharma A."/>
            <person name="Min X."/>
            <person name="Zheng Y."/>
            <person name="Lee H."/>
            <person name="Gurtowski J."/>
            <person name="Sedlazeck F.J."/>
            <person name="Harkess A."/>
            <person name="McKain M.R."/>
            <person name="Liao Z."/>
            <person name="Fang J."/>
            <person name="Liu J."/>
            <person name="Zhang X."/>
            <person name="Zhang Q."/>
            <person name="Hu W."/>
            <person name="Qin Y."/>
            <person name="Wang K."/>
            <person name="Chen L.Y."/>
            <person name="Shirley N."/>
            <person name="Lin Y.R."/>
            <person name="Liu L.Y."/>
            <person name="Hernandez A.G."/>
            <person name="Wright C.L."/>
            <person name="Bulone V."/>
            <person name="Tuskan G.A."/>
            <person name="Heath K."/>
            <person name="Zee F."/>
            <person name="Moore P.H."/>
            <person name="Sunkar R."/>
            <person name="Leebens-Mack J.H."/>
            <person name="Mockler T."/>
            <person name="Bennetzen J.L."/>
            <person name="Freeling M."/>
            <person name="Sankoff D."/>
            <person name="Paterson A.H."/>
            <person name="Zhu X."/>
            <person name="Yang X."/>
            <person name="Smith J.A."/>
            <person name="Cushman J.C."/>
            <person name="Paull R.E."/>
            <person name="Yu Q."/>
        </authorList>
    </citation>
    <scope>NUCLEOTIDE SEQUENCE [LARGE SCALE GENOMIC DNA]</scope>
    <source>
        <strain evidence="2">cv. F153</strain>
    </source>
</reference>
<dbReference type="GeneID" id="109721650"/>
<dbReference type="InterPro" id="IPR036047">
    <property type="entry name" value="F-box-like_dom_sf"/>
</dbReference>
<evidence type="ECO:0000259" key="1">
    <source>
        <dbReference type="PROSITE" id="PS50181"/>
    </source>
</evidence>